<dbReference type="KEGG" id="fek:C1H87_15050"/>
<dbReference type="RefSeq" id="WP_102756600.1">
    <property type="nucleotide sequence ID" value="NZ_CP025791.1"/>
</dbReference>
<organism evidence="1 2">
    <name type="scientific">Flavivirga eckloniae</name>
    <dbReference type="NCBI Taxonomy" id="1803846"/>
    <lineage>
        <taxon>Bacteria</taxon>
        <taxon>Pseudomonadati</taxon>
        <taxon>Bacteroidota</taxon>
        <taxon>Flavobacteriia</taxon>
        <taxon>Flavobacteriales</taxon>
        <taxon>Flavobacteriaceae</taxon>
        <taxon>Flavivirga</taxon>
    </lineage>
</organism>
<dbReference type="OrthoDB" id="282393at2"/>
<sequence>MKKEDKILVKLNDVFLMNEAIEKTYEKTCEKASNTSTKAFLKEKSLERHNFGEMLQDEIKKFDTNVEESIMTRRRYHLYMKSFSSLLQIENNRDLLNAIYDVELLCIEKYNKLLREINLSLSLCRLLVKQQDNIQNGMRLIKKELVFIK</sequence>
<dbReference type="AlphaFoldDB" id="A0A2K9PT12"/>
<accession>A0A2K9PT12</accession>
<evidence type="ECO:0000313" key="1">
    <source>
        <dbReference type="EMBL" id="AUP79948.1"/>
    </source>
</evidence>
<dbReference type="Proteomes" id="UP000235826">
    <property type="component" value="Chromosome"/>
</dbReference>
<proteinExistence type="predicted"/>
<protein>
    <recommendedName>
        <fullName evidence="3">DUF2383 domain-containing protein</fullName>
    </recommendedName>
</protein>
<name>A0A2K9PT12_9FLAO</name>
<gene>
    <name evidence="1" type="ORF">C1H87_15050</name>
</gene>
<dbReference type="EMBL" id="CP025791">
    <property type="protein sequence ID" value="AUP79948.1"/>
    <property type="molecule type" value="Genomic_DNA"/>
</dbReference>
<dbReference type="Gene3D" id="1.20.1260.10">
    <property type="match status" value="1"/>
</dbReference>
<dbReference type="InterPro" id="IPR012347">
    <property type="entry name" value="Ferritin-like"/>
</dbReference>
<evidence type="ECO:0008006" key="3">
    <source>
        <dbReference type="Google" id="ProtNLM"/>
    </source>
</evidence>
<keyword evidence="2" id="KW-1185">Reference proteome</keyword>
<evidence type="ECO:0000313" key="2">
    <source>
        <dbReference type="Proteomes" id="UP000235826"/>
    </source>
</evidence>
<reference evidence="1 2" key="1">
    <citation type="submission" date="2018-01" db="EMBL/GenBank/DDBJ databases">
        <title>Complete genome sequence of Flavivirga eckloniae ECD14 isolated from seaweed Ecklonia cava.</title>
        <authorList>
            <person name="Lee J.H."/>
            <person name="Baik K.S."/>
            <person name="Seong C.N."/>
        </authorList>
    </citation>
    <scope>NUCLEOTIDE SEQUENCE [LARGE SCALE GENOMIC DNA]</scope>
    <source>
        <strain evidence="1 2">ECD14</strain>
    </source>
</reference>